<dbReference type="InterPro" id="IPR042241">
    <property type="entry name" value="GCP_C_sf"/>
</dbReference>
<sequence length="1356" mass="152284">MPSVPTLETSVLDLLKHLRSTICCDSRCNLRCVLPIYQRLLSPHKDPMDNSVEYNLLNIREKLLTCSEYTDIIDIVDRMDYVIERCLRLEYNVQVTVPMKEVMRLLVALAGGEDGETFVLVDTVEVLYDARKKCMGERIGMTDVEMVRRSKSLFCKAPVPLEAKAFFSQNLFNGFGNGISSQHVSLWCPDASISDDKELLNIMSNKRTMHRSCNATFNRECCRHATPCMKSTRHVKRLPPWKEVCSDDSTQEVHCGVMEQPDWREASSMTENSSWYSDSSGDTTKPWVARIYAWEDLGDRMGLPEDYCRPPIGEVKQSLHDLVIPNEFAGKSHTKEILLEIHEVDLIEDALRALSGIDSTIFRRLFQSATFQLPGKHKLKLRNTTVSATLSVLKIFCKAGTTLMRLELLAIYYSQDSSRGGKTLQAMGDALQLYLSTHRAFVEKITQECLPSLVMDQENEVVSVTKLVCKTRKLCSVLEFVGHVFGCDEVVFWPLLQQGKFPHGVALLNRLHHHISSLRVEDAAGHMHELTIWFLVKACSPLLAAVSDLVSSGRVDQATDPFDEFRITTWSRHLLEKAATEGGDGLFSDDLSADAIQMLPAFLKNVAPLVAHLSQVQALLRSVNAITSTHLLVNMQPLSIYTCSKKATEHTEEWQSSFAEAMDIPHTRRTETCKSTSQMPFETKEEQMQCFVPEDVNAKRSSQLQQTNMLDQQILEKKQYDLQWVHEKNANGVRQGEEAKEAEADKEACGREGFLNEYSALMHSAEDRIDLARANEETGAWTLALRSEGGSFMKMDKEAESHSETFTDNSSTRRAVVEVNNLLKNCSSISANSDAWIASGKVITQLERHSFGIFKSPASTVMASRKACVRILDESRGIGASMYDTLYGGSDEIPTPKDRFWQRDADDCVPASMTDDAGMEESSQVVDITTDTMPPAEVTVDKDVQMQDVAHDEERYARWRSDCGERLSSKASGEVPLESTQVSLPPIHPFFSMAISQEDSEVLTRALTENASEADFTSFSSIVNSCVETPVRLVSQKLEQVAVDWFRNSLQVLEHLRWLRKLMLMSEGHCMDIFARDFLRGLNSATRVNWGADDRLSSALTLAMIEGSVSMNVIAQNFHYKTTAALSRVLSSLTMTPAVPALLNELELVYGVKWPLGLVITSRSLNDYKQMHQFLLHRKLSPALERLCRGAIYKMQAFLRAFNETFAAKVLMSAWSELEYALEKATTLTELRRCHEEYVSVALCCCFLDTPVLAIRSAISATLAAAWKLTGFIRGLERQVAERASDDSCMRALCGQLDVTLGVLVGRLHNVTRDAEQNTRKFSECLLLRLNFNQYYSTEDIPVAVSASVQRESPHS</sequence>
<evidence type="ECO:0000313" key="8">
    <source>
        <dbReference type="EMBL" id="CAI5737708.1"/>
    </source>
</evidence>
<organism evidence="8 9">
    <name type="scientific">Peronospora farinosa</name>
    <dbReference type="NCBI Taxonomy" id="134698"/>
    <lineage>
        <taxon>Eukaryota</taxon>
        <taxon>Sar</taxon>
        <taxon>Stramenopiles</taxon>
        <taxon>Oomycota</taxon>
        <taxon>Peronosporomycetes</taxon>
        <taxon>Peronosporales</taxon>
        <taxon>Peronosporaceae</taxon>
        <taxon>Peronospora</taxon>
    </lineage>
</organism>
<keyword evidence="4" id="KW-0493">Microtubule</keyword>
<keyword evidence="5" id="KW-0206">Cytoskeleton</keyword>
<dbReference type="GO" id="GO:0051225">
    <property type="term" value="P:spindle assembly"/>
    <property type="evidence" value="ECO:0007669"/>
    <property type="project" value="TreeGrafter"/>
</dbReference>
<dbReference type="GO" id="GO:0031122">
    <property type="term" value="P:cytoplasmic microtubule organization"/>
    <property type="evidence" value="ECO:0007669"/>
    <property type="project" value="TreeGrafter"/>
</dbReference>
<feature type="domain" description="Gamma tubulin complex component C-terminal" evidence="6">
    <location>
        <begin position="1053"/>
        <end position="1336"/>
    </location>
</feature>
<accession>A0AAV0UNA7</accession>
<evidence type="ECO:0008006" key="10">
    <source>
        <dbReference type="Google" id="ProtNLM"/>
    </source>
</evidence>
<evidence type="ECO:0000256" key="2">
    <source>
        <dbReference type="ARBA" id="ARBA00010337"/>
    </source>
</evidence>
<dbReference type="PANTHER" id="PTHR19302">
    <property type="entry name" value="GAMMA TUBULIN COMPLEX PROTEIN"/>
    <property type="match status" value="1"/>
</dbReference>
<dbReference type="EMBL" id="CANTFK010000984">
    <property type="protein sequence ID" value="CAI5737708.1"/>
    <property type="molecule type" value="Genomic_DNA"/>
</dbReference>
<dbReference type="GO" id="GO:0000930">
    <property type="term" value="C:gamma-tubulin complex"/>
    <property type="evidence" value="ECO:0007669"/>
    <property type="project" value="TreeGrafter"/>
</dbReference>
<dbReference type="InterPro" id="IPR041470">
    <property type="entry name" value="GCP_N"/>
</dbReference>
<evidence type="ECO:0000256" key="1">
    <source>
        <dbReference type="ARBA" id="ARBA00004245"/>
    </source>
</evidence>
<dbReference type="GO" id="GO:0000278">
    <property type="term" value="P:mitotic cell cycle"/>
    <property type="evidence" value="ECO:0007669"/>
    <property type="project" value="TreeGrafter"/>
</dbReference>
<comment type="subcellular location">
    <subcellularLocation>
        <location evidence="1">Cytoplasm</location>
        <location evidence="1">Cytoskeleton</location>
    </subcellularLocation>
</comment>
<evidence type="ECO:0000259" key="6">
    <source>
        <dbReference type="Pfam" id="PF04130"/>
    </source>
</evidence>
<dbReference type="GO" id="GO:0043015">
    <property type="term" value="F:gamma-tubulin binding"/>
    <property type="evidence" value="ECO:0007669"/>
    <property type="project" value="InterPro"/>
</dbReference>
<proteinExistence type="inferred from homology"/>
<gene>
    <name evidence="8" type="ORF">PFR002_LOCUS8448</name>
</gene>
<evidence type="ECO:0000256" key="4">
    <source>
        <dbReference type="ARBA" id="ARBA00022701"/>
    </source>
</evidence>
<reference evidence="8" key="1">
    <citation type="submission" date="2022-12" db="EMBL/GenBank/DDBJ databases">
        <authorList>
            <person name="Webb A."/>
        </authorList>
    </citation>
    <scope>NUCLEOTIDE SEQUENCE</scope>
    <source>
        <strain evidence="8">Pf2</strain>
    </source>
</reference>
<dbReference type="GO" id="GO:0051011">
    <property type="term" value="F:microtubule minus-end binding"/>
    <property type="evidence" value="ECO:0007669"/>
    <property type="project" value="TreeGrafter"/>
</dbReference>
<feature type="domain" description="Gamma tubulin complex component protein N-terminal" evidence="7">
    <location>
        <begin position="347"/>
        <end position="643"/>
    </location>
</feature>
<dbReference type="InterPro" id="IPR007259">
    <property type="entry name" value="GCP"/>
</dbReference>
<dbReference type="GO" id="GO:0000922">
    <property type="term" value="C:spindle pole"/>
    <property type="evidence" value="ECO:0007669"/>
    <property type="project" value="InterPro"/>
</dbReference>
<name>A0AAV0UNA7_9STRA</name>
<protein>
    <recommendedName>
        <fullName evidence="10">Gamma tubulin complex component protein N-terminal domain-containing protein</fullName>
    </recommendedName>
</protein>
<evidence type="ECO:0000256" key="3">
    <source>
        <dbReference type="ARBA" id="ARBA00022490"/>
    </source>
</evidence>
<dbReference type="Proteomes" id="UP001159659">
    <property type="component" value="Unassembled WGS sequence"/>
</dbReference>
<evidence type="ECO:0000313" key="9">
    <source>
        <dbReference type="Proteomes" id="UP001159659"/>
    </source>
</evidence>
<dbReference type="GO" id="GO:0007020">
    <property type="term" value="P:microtubule nucleation"/>
    <property type="evidence" value="ECO:0007669"/>
    <property type="project" value="InterPro"/>
</dbReference>
<keyword evidence="3" id="KW-0963">Cytoplasm</keyword>
<dbReference type="Pfam" id="PF04130">
    <property type="entry name" value="GCP_C_terminal"/>
    <property type="match status" value="1"/>
</dbReference>
<dbReference type="GO" id="GO:0051321">
    <property type="term" value="P:meiotic cell cycle"/>
    <property type="evidence" value="ECO:0007669"/>
    <property type="project" value="TreeGrafter"/>
</dbReference>
<evidence type="ECO:0000259" key="7">
    <source>
        <dbReference type="Pfam" id="PF17681"/>
    </source>
</evidence>
<dbReference type="InterPro" id="IPR040457">
    <property type="entry name" value="GCP_C"/>
</dbReference>
<dbReference type="PANTHER" id="PTHR19302:SF70">
    <property type="entry name" value="GAMMA-TUBULIN COMPLEX COMPONENT 6"/>
    <property type="match status" value="1"/>
</dbReference>
<dbReference type="GO" id="GO:0005874">
    <property type="term" value="C:microtubule"/>
    <property type="evidence" value="ECO:0007669"/>
    <property type="project" value="UniProtKB-KW"/>
</dbReference>
<comment type="similarity">
    <text evidence="2">Belongs to the TUBGCP family.</text>
</comment>
<comment type="caution">
    <text evidence="8">The sequence shown here is derived from an EMBL/GenBank/DDBJ whole genome shotgun (WGS) entry which is preliminary data.</text>
</comment>
<dbReference type="Gene3D" id="1.20.120.1900">
    <property type="entry name" value="Gamma-tubulin complex, C-terminal domain"/>
    <property type="match status" value="1"/>
</dbReference>
<evidence type="ECO:0000256" key="5">
    <source>
        <dbReference type="ARBA" id="ARBA00023212"/>
    </source>
</evidence>
<dbReference type="Pfam" id="PF17681">
    <property type="entry name" value="GCP_N_terminal"/>
    <property type="match status" value="1"/>
</dbReference>